<dbReference type="AlphaFoldDB" id="A0A0E9X750"/>
<dbReference type="EMBL" id="GBXM01010321">
    <property type="protein sequence ID" value="JAH98256.1"/>
    <property type="molecule type" value="Transcribed_RNA"/>
</dbReference>
<sequence>MKPSAVLSFRLANERTGWAHRPLVCAEHLSHHRRCQQSQFSFSSDLPPITMSASVLGIRKKFLMRFNQNC</sequence>
<evidence type="ECO:0000313" key="1">
    <source>
        <dbReference type="EMBL" id="JAH98256.1"/>
    </source>
</evidence>
<protein>
    <submittedName>
        <fullName evidence="1">Uncharacterized protein</fullName>
    </submittedName>
</protein>
<name>A0A0E9X750_ANGAN</name>
<accession>A0A0E9X750</accession>
<organism evidence="1">
    <name type="scientific">Anguilla anguilla</name>
    <name type="common">European freshwater eel</name>
    <name type="synonym">Muraena anguilla</name>
    <dbReference type="NCBI Taxonomy" id="7936"/>
    <lineage>
        <taxon>Eukaryota</taxon>
        <taxon>Metazoa</taxon>
        <taxon>Chordata</taxon>
        <taxon>Craniata</taxon>
        <taxon>Vertebrata</taxon>
        <taxon>Euteleostomi</taxon>
        <taxon>Actinopterygii</taxon>
        <taxon>Neopterygii</taxon>
        <taxon>Teleostei</taxon>
        <taxon>Anguilliformes</taxon>
        <taxon>Anguillidae</taxon>
        <taxon>Anguilla</taxon>
    </lineage>
</organism>
<reference evidence="1" key="2">
    <citation type="journal article" date="2015" name="Fish Shellfish Immunol.">
        <title>Early steps in the European eel (Anguilla anguilla)-Vibrio vulnificus interaction in the gills: Role of the RtxA13 toxin.</title>
        <authorList>
            <person name="Callol A."/>
            <person name="Pajuelo D."/>
            <person name="Ebbesson L."/>
            <person name="Teles M."/>
            <person name="MacKenzie S."/>
            <person name="Amaro C."/>
        </authorList>
    </citation>
    <scope>NUCLEOTIDE SEQUENCE</scope>
</reference>
<reference evidence="1" key="1">
    <citation type="submission" date="2014-11" db="EMBL/GenBank/DDBJ databases">
        <authorList>
            <person name="Amaro Gonzalez C."/>
        </authorList>
    </citation>
    <scope>NUCLEOTIDE SEQUENCE</scope>
</reference>
<proteinExistence type="predicted"/>